<feature type="compositionally biased region" description="Polar residues" evidence="1">
    <location>
        <begin position="90"/>
        <end position="108"/>
    </location>
</feature>
<name>A0A9Q3DFH4_9BASI</name>
<dbReference type="AlphaFoldDB" id="A0A9Q3DFH4"/>
<protein>
    <submittedName>
        <fullName evidence="2">Uncharacterized protein</fullName>
    </submittedName>
</protein>
<accession>A0A9Q3DFH4</accession>
<feature type="compositionally biased region" description="Polar residues" evidence="1">
    <location>
        <begin position="18"/>
        <end position="43"/>
    </location>
</feature>
<organism evidence="2 3">
    <name type="scientific">Austropuccinia psidii MF-1</name>
    <dbReference type="NCBI Taxonomy" id="1389203"/>
    <lineage>
        <taxon>Eukaryota</taxon>
        <taxon>Fungi</taxon>
        <taxon>Dikarya</taxon>
        <taxon>Basidiomycota</taxon>
        <taxon>Pucciniomycotina</taxon>
        <taxon>Pucciniomycetes</taxon>
        <taxon>Pucciniales</taxon>
        <taxon>Sphaerophragmiaceae</taxon>
        <taxon>Austropuccinia</taxon>
    </lineage>
</organism>
<reference evidence="2" key="1">
    <citation type="submission" date="2021-03" db="EMBL/GenBank/DDBJ databases">
        <title>Draft genome sequence of rust myrtle Austropuccinia psidii MF-1, a brazilian biotype.</title>
        <authorList>
            <person name="Quecine M.C."/>
            <person name="Pachon D.M.R."/>
            <person name="Bonatelli M.L."/>
            <person name="Correr F.H."/>
            <person name="Franceschini L.M."/>
            <person name="Leite T.F."/>
            <person name="Margarido G.R.A."/>
            <person name="Almeida C.A."/>
            <person name="Ferrarezi J.A."/>
            <person name="Labate C.A."/>
        </authorList>
    </citation>
    <scope>NUCLEOTIDE SEQUENCE</scope>
    <source>
        <strain evidence="2">MF-1</strain>
    </source>
</reference>
<dbReference type="EMBL" id="AVOT02015092">
    <property type="protein sequence ID" value="MBW0499097.1"/>
    <property type="molecule type" value="Genomic_DNA"/>
</dbReference>
<evidence type="ECO:0000313" key="2">
    <source>
        <dbReference type="EMBL" id="MBW0499097.1"/>
    </source>
</evidence>
<feature type="region of interest" description="Disordered" evidence="1">
    <location>
        <begin position="1"/>
        <end position="130"/>
    </location>
</feature>
<evidence type="ECO:0000256" key="1">
    <source>
        <dbReference type="SAM" id="MobiDB-lite"/>
    </source>
</evidence>
<gene>
    <name evidence="2" type="ORF">O181_038812</name>
</gene>
<sequence>MNRQQQDSPVPHMPCEQNPWQPTPGQSGTQWSEDLFPETSQHNEPPIPGPSQPSEPHEDSLACGPEAEVPQTQSMEESFARPATPASVIMINNTPIGSAPLSQNSQEPWRQAPLIPKMNLARNLPSYNQP</sequence>
<evidence type="ECO:0000313" key="3">
    <source>
        <dbReference type="Proteomes" id="UP000765509"/>
    </source>
</evidence>
<proteinExistence type="predicted"/>
<dbReference type="Proteomes" id="UP000765509">
    <property type="component" value="Unassembled WGS sequence"/>
</dbReference>
<comment type="caution">
    <text evidence="2">The sequence shown here is derived from an EMBL/GenBank/DDBJ whole genome shotgun (WGS) entry which is preliminary data.</text>
</comment>
<keyword evidence="3" id="KW-1185">Reference proteome</keyword>